<organism evidence="1">
    <name type="scientific">Arundo donax</name>
    <name type="common">Giant reed</name>
    <name type="synonym">Donax arundinaceus</name>
    <dbReference type="NCBI Taxonomy" id="35708"/>
    <lineage>
        <taxon>Eukaryota</taxon>
        <taxon>Viridiplantae</taxon>
        <taxon>Streptophyta</taxon>
        <taxon>Embryophyta</taxon>
        <taxon>Tracheophyta</taxon>
        <taxon>Spermatophyta</taxon>
        <taxon>Magnoliopsida</taxon>
        <taxon>Liliopsida</taxon>
        <taxon>Poales</taxon>
        <taxon>Poaceae</taxon>
        <taxon>PACMAD clade</taxon>
        <taxon>Arundinoideae</taxon>
        <taxon>Arundineae</taxon>
        <taxon>Arundo</taxon>
    </lineage>
</organism>
<reference evidence="1" key="2">
    <citation type="journal article" date="2015" name="Data Brief">
        <title>Shoot transcriptome of the giant reed, Arundo donax.</title>
        <authorList>
            <person name="Barrero R.A."/>
            <person name="Guerrero F.D."/>
            <person name="Moolhuijzen P."/>
            <person name="Goolsby J.A."/>
            <person name="Tidwell J."/>
            <person name="Bellgard S.E."/>
            <person name="Bellgard M.I."/>
        </authorList>
    </citation>
    <scope>NUCLEOTIDE SEQUENCE</scope>
    <source>
        <tissue evidence="1">Shoot tissue taken approximately 20 cm above the soil surface</tissue>
    </source>
</reference>
<dbReference type="EMBL" id="GBRH01224516">
    <property type="protein sequence ID" value="JAD73379.1"/>
    <property type="molecule type" value="Transcribed_RNA"/>
</dbReference>
<accession>A0A0A9CAN2</accession>
<sequence length="20" mass="2360">MRFCSNFELGLSFPVVVDWI</sequence>
<dbReference type="AlphaFoldDB" id="A0A0A9CAN2"/>
<protein>
    <submittedName>
        <fullName evidence="1">Uncharacterized protein</fullName>
    </submittedName>
</protein>
<reference evidence="1" key="1">
    <citation type="submission" date="2014-09" db="EMBL/GenBank/DDBJ databases">
        <authorList>
            <person name="Magalhaes I.L.F."/>
            <person name="Oliveira U."/>
            <person name="Santos F.R."/>
            <person name="Vidigal T.H.D.A."/>
            <person name="Brescovit A.D."/>
            <person name="Santos A.J."/>
        </authorList>
    </citation>
    <scope>NUCLEOTIDE SEQUENCE</scope>
    <source>
        <tissue evidence="1">Shoot tissue taken approximately 20 cm above the soil surface</tissue>
    </source>
</reference>
<proteinExistence type="predicted"/>
<evidence type="ECO:0000313" key="1">
    <source>
        <dbReference type="EMBL" id="JAD73379.1"/>
    </source>
</evidence>
<name>A0A0A9CAN2_ARUDO</name>